<dbReference type="PANTHER" id="PTHR22916">
    <property type="entry name" value="GLYCOSYLTRANSFERASE"/>
    <property type="match status" value="1"/>
</dbReference>
<accession>A0ABP7YVH8</accession>
<evidence type="ECO:0000256" key="1">
    <source>
        <dbReference type="ARBA" id="ARBA00022676"/>
    </source>
</evidence>
<sequence>MKPCLVSIIVPIYNVSQYISKCISSLFKQTYCDLEFIFVNDCTPDNSIEKLLNVINEFPNRKDQVRIINHEHNKGLAAARNTGLSFANGTYIYHCDSDDWMEPTAISEMVSKIVSDKAEIVYTNFYFSYANKNVLSVQQKTSNSEEFIKLMFKEEVHGAIWNKLYKKSLFIDNDINFPNGNDMWEDLYTNFYLFYFSNKISYLNSSFYHYNQENISSLGREVNSKKLTSIFSNISQIESFLKKQKDARFTTELIYLKLAAKQTLLFTCDIKNFRKWLTIYPETNPYILSYKSLPLHLRLLGFLSTKKLWTFIRLWILVKKNLKPQ</sequence>
<dbReference type="EMBL" id="BAAAZI010000009">
    <property type="protein sequence ID" value="GAA4142000.1"/>
    <property type="molecule type" value="Genomic_DNA"/>
</dbReference>
<evidence type="ECO:0000256" key="2">
    <source>
        <dbReference type="ARBA" id="ARBA00022679"/>
    </source>
</evidence>
<keyword evidence="5" id="KW-1185">Reference proteome</keyword>
<dbReference type="InterPro" id="IPR001173">
    <property type="entry name" value="Glyco_trans_2-like"/>
</dbReference>
<dbReference type="Gene3D" id="3.90.550.10">
    <property type="entry name" value="Spore Coat Polysaccharide Biosynthesis Protein SpsA, Chain A"/>
    <property type="match status" value="1"/>
</dbReference>
<name>A0ABP7YVH8_9SPHI</name>
<evidence type="ECO:0000313" key="5">
    <source>
        <dbReference type="Proteomes" id="UP001500101"/>
    </source>
</evidence>
<keyword evidence="2" id="KW-0808">Transferase</keyword>
<evidence type="ECO:0000313" key="4">
    <source>
        <dbReference type="EMBL" id="GAA4142000.1"/>
    </source>
</evidence>
<reference evidence="5" key="1">
    <citation type="journal article" date="2019" name="Int. J. Syst. Evol. Microbiol.">
        <title>The Global Catalogue of Microorganisms (GCM) 10K type strain sequencing project: providing services to taxonomists for standard genome sequencing and annotation.</title>
        <authorList>
            <consortium name="The Broad Institute Genomics Platform"/>
            <consortium name="The Broad Institute Genome Sequencing Center for Infectious Disease"/>
            <person name="Wu L."/>
            <person name="Ma J."/>
        </authorList>
    </citation>
    <scope>NUCLEOTIDE SEQUENCE [LARGE SCALE GENOMIC DNA]</scope>
    <source>
        <strain evidence="5">JCM 16704</strain>
    </source>
</reference>
<dbReference type="Proteomes" id="UP001500101">
    <property type="component" value="Unassembled WGS sequence"/>
</dbReference>
<gene>
    <name evidence="4" type="ORF">GCM10022216_22500</name>
</gene>
<dbReference type="RefSeq" id="WP_344674821.1">
    <property type="nucleotide sequence ID" value="NZ_BAAAZI010000009.1"/>
</dbReference>
<dbReference type="SUPFAM" id="SSF53448">
    <property type="entry name" value="Nucleotide-diphospho-sugar transferases"/>
    <property type="match status" value="1"/>
</dbReference>
<dbReference type="PANTHER" id="PTHR22916:SF51">
    <property type="entry name" value="GLYCOSYLTRANSFERASE EPSH-RELATED"/>
    <property type="match status" value="1"/>
</dbReference>
<dbReference type="CDD" id="cd00761">
    <property type="entry name" value="Glyco_tranf_GTA_type"/>
    <property type="match status" value="1"/>
</dbReference>
<comment type="caution">
    <text evidence="4">The sequence shown here is derived from an EMBL/GenBank/DDBJ whole genome shotgun (WGS) entry which is preliminary data.</text>
</comment>
<proteinExistence type="predicted"/>
<organism evidence="4 5">
    <name type="scientific">Sphingobacterium kyonggiense</name>
    <dbReference type="NCBI Taxonomy" id="714075"/>
    <lineage>
        <taxon>Bacteria</taxon>
        <taxon>Pseudomonadati</taxon>
        <taxon>Bacteroidota</taxon>
        <taxon>Sphingobacteriia</taxon>
        <taxon>Sphingobacteriales</taxon>
        <taxon>Sphingobacteriaceae</taxon>
        <taxon>Sphingobacterium</taxon>
    </lineage>
</organism>
<evidence type="ECO:0000259" key="3">
    <source>
        <dbReference type="Pfam" id="PF00535"/>
    </source>
</evidence>
<feature type="domain" description="Glycosyltransferase 2-like" evidence="3">
    <location>
        <begin position="7"/>
        <end position="164"/>
    </location>
</feature>
<dbReference type="Pfam" id="PF00535">
    <property type="entry name" value="Glycos_transf_2"/>
    <property type="match status" value="1"/>
</dbReference>
<dbReference type="InterPro" id="IPR029044">
    <property type="entry name" value="Nucleotide-diphossugar_trans"/>
</dbReference>
<protein>
    <submittedName>
        <fullName evidence="4">Glycosyltransferase family 2 protein</fullName>
    </submittedName>
</protein>
<keyword evidence="1" id="KW-0328">Glycosyltransferase</keyword>